<reference evidence="5" key="1">
    <citation type="submission" date="2022-01" db="EMBL/GenBank/DDBJ databases">
        <authorList>
            <person name="King R."/>
        </authorList>
    </citation>
    <scope>NUCLEOTIDE SEQUENCE</scope>
</reference>
<dbReference type="SUPFAM" id="SSF48371">
    <property type="entry name" value="ARM repeat"/>
    <property type="match status" value="3"/>
</dbReference>
<dbReference type="InterPro" id="IPR011430">
    <property type="entry name" value="UTP20_N"/>
</dbReference>
<organism evidence="5 6">
    <name type="scientific">Nezara viridula</name>
    <name type="common">Southern green stink bug</name>
    <name type="synonym">Cimex viridulus</name>
    <dbReference type="NCBI Taxonomy" id="85310"/>
    <lineage>
        <taxon>Eukaryota</taxon>
        <taxon>Metazoa</taxon>
        <taxon>Ecdysozoa</taxon>
        <taxon>Arthropoda</taxon>
        <taxon>Hexapoda</taxon>
        <taxon>Insecta</taxon>
        <taxon>Pterygota</taxon>
        <taxon>Neoptera</taxon>
        <taxon>Paraneoptera</taxon>
        <taxon>Hemiptera</taxon>
        <taxon>Heteroptera</taxon>
        <taxon>Panheteroptera</taxon>
        <taxon>Pentatomomorpha</taxon>
        <taxon>Pentatomoidea</taxon>
        <taxon>Pentatomidae</taxon>
        <taxon>Pentatominae</taxon>
        <taxon>Nezara</taxon>
    </lineage>
</organism>
<evidence type="ECO:0000256" key="1">
    <source>
        <dbReference type="SAM" id="MobiDB-lite"/>
    </source>
</evidence>
<dbReference type="Gene3D" id="1.25.10.10">
    <property type="entry name" value="Leucine-rich Repeat Variant"/>
    <property type="match status" value="2"/>
</dbReference>
<dbReference type="InterPro" id="IPR057525">
    <property type="entry name" value="UTP20_C"/>
</dbReference>
<feature type="region of interest" description="Disordered" evidence="1">
    <location>
        <begin position="877"/>
        <end position="896"/>
    </location>
</feature>
<feature type="domain" description="U3 small nucleolar RNA-associated protein 20 N-terminal" evidence="2">
    <location>
        <begin position="907"/>
        <end position="1495"/>
    </location>
</feature>
<feature type="domain" description="U3 small nucleolar RNA-associated protein 20" evidence="3">
    <location>
        <begin position="1751"/>
        <end position="1968"/>
    </location>
</feature>
<dbReference type="OrthoDB" id="360653at2759"/>
<dbReference type="InterPro" id="IPR052575">
    <property type="entry name" value="SSU_processome_comp_20"/>
</dbReference>
<dbReference type="Pfam" id="PF20416">
    <property type="entry name" value="UTP20"/>
    <property type="match status" value="1"/>
</dbReference>
<dbReference type="GO" id="GO:0032040">
    <property type="term" value="C:small-subunit processome"/>
    <property type="evidence" value="ECO:0007669"/>
    <property type="project" value="TreeGrafter"/>
</dbReference>
<evidence type="ECO:0000259" key="2">
    <source>
        <dbReference type="Pfam" id="PF07539"/>
    </source>
</evidence>
<dbReference type="InterPro" id="IPR046523">
    <property type="entry name" value="UTP20_dom"/>
</dbReference>
<feature type="domain" description="U3 small nucleolar RNA-associated protein 20 C-terminal" evidence="4">
    <location>
        <begin position="2334"/>
        <end position="2657"/>
    </location>
</feature>
<evidence type="ECO:0000313" key="5">
    <source>
        <dbReference type="EMBL" id="CAH1392234.1"/>
    </source>
</evidence>
<accession>A0A9P0GY98</accession>
<name>A0A9P0GY98_NEZVI</name>
<evidence type="ECO:0000259" key="3">
    <source>
        <dbReference type="Pfam" id="PF20416"/>
    </source>
</evidence>
<evidence type="ECO:0008006" key="7">
    <source>
        <dbReference type="Google" id="ProtNLM"/>
    </source>
</evidence>
<dbReference type="InterPro" id="IPR016024">
    <property type="entry name" value="ARM-type_fold"/>
</dbReference>
<dbReference type="Proteomes" id="UP001152798">
    <property type="component" value="Chromosome 1"/>
</dbReference>
<dbReference type="GO" id="GO:0030686">
    <property type="term" value="C:90S preribosome"/>
    <property type="evidence" value="ECO:0007669"/>
    <property type="project" value="TreeGrafter"/>
</dbReference>
<dbReference type="EMBL" id="OV725077">
    <property type="protein sequence ID" value="CAH1392234.1"/>
    <property type="molecule type" value="Genomic_DNA"/>
</dbReference>
<proteinExistence type="predicted"/>
<evidence type="ECO:0000313" key="6">
    <source>
        <dbReference type="Proteomes" id="UP001152798"/>
    </source>
</evidence>
<keyword evidence="6" id="KW-1185">Reference proteome</keyword>
<dbReference type="PANTHER" id="PTHR17695:SF11">
    <property type="entry name" value="SMALL SUBUNIT PROCESSOME COMPONENT 20 HOMOLOG"/>
    <property type="match status" value="1"/>
</dbReference>
<dbReference type="PANTHER" id="PTHR17695">
    <property type="entry name" value="SMALL SUBUNIT PROCESSOME COMPONENT 20 HOMOLOG"/>
    <property type="match status" value="1"/>
</dbReference>
<protein>
    <recommendedName>
        <fullName evidence="7">Small subunit processome component 20 homolog</fullName>
    </recommendedName>
</protein>
<feature type="compositionally biased region" description="Basic and acidic residues" evidence="1">
    <location>
        <begin position="877"/>
        <end position="895"/>
    </location>
</feature>
<gene>
    <name evidence="5" type="ORF">NEZAVI_LOCUS3094</name>
</gene>
<dbReference type="Pfam" id="PF23099">
    <property type="entry name" value="UTP20_C"/>
    <property type="match status" value="1"/>
</dbReference>
<sequence>MNNKPHRHKESNVFKFIPFSERIGKVKIDVIHQIKHKYEYGDPSKTTNMYQTYEKWMSLNSSEICKELRKNSTYDIKILPQLLARKEELVNTLKKHLAAKNPLTLQPTLEFVVALANDLRSDFFPYFSSIYNLLLNLLNSKDVEQLESVFQCLAYLFKLLWRNLITELPSVFDSLIPLFDKSKPTYINDFAAQSFAYVARKVKDNSELIKLIVRTLKQKPEAVEGFGRLVFEIVHGIHGQWHSCGEKIFTSLISALKEPCYPNDILFDLLKHTLLHLVSFLTVKEHIQRLWKILQTALLDFCKELGDKRVNNGSESNAEHILYMIYLTVNYKKCSALIEPEPLLRELLELLPIKELNDRTTCIISYILLNASKLPQELSSSILIQALSSLKGKNLLQFALDIRTYSGFEGIVLPRMLNYCLEKVDPLLALRYIARLVISKAHPAEDSRELLVYHPYSINFSSIRNGDPTSFGTFYLSILKERTIEQHLEQFDDCIMILLVLPHLLPLSKTEAVAVLLSLLDSVQVQLESNNEESSHKALYLMCAVLEAIMYLKPETCITKLVPPEKILHSLIKHADRSDNLFILRALDFYISLDELNLVQPFAEELKKSLYHLLRSPYQKVRSHITHIFYEVEKSNGSNDLMSSIMEICWSAECVPPTLAEYRQRLKILRKFDCSSMEKIADAVSKGIVDGKVPLRYLLGQLFINFKLLWEPVTAIIVGYSCVMEPAAFWEIYREQMDWVSTEILECKLQESSKFVFTCKDLQHMFDSLNDLNEKPDFIKYRIMLWDMLKQFPDTVYEAKSKDIVVRFLDFIENEYNKRYSEAATSWNIKQEKILDISSVDIDMSMNIEEEVKDSEQNEEPMEVELSELATVEETVTNHDDSLTKQDEELKKELTEEPLPESDYKTKWVTKSLIAHMGIFGKFRSPKSLYREPELNKLFYEFLASKVPDVQKSALDFIMQYKLKYLVPYKDNVYGLIDEKTFKHELTLFRVDSQSGTVKPEHRAQLIPIILRIICSKMYSKVNASKRETKQGRKAAILRFLSGCSSQELFNFFNMAFSHLAGLVEDDATAMVNKIIDSFDLEHCTPPRRLMATTSLLKTVLKYCGGLLEPAQAAFLLRLILIVASHLPPIFSKREEVHPGYIKVIKNVRALCFQVISHFYEVYEDYKWSDDETNAVFQVLVWPYLRNLPVEAVNSPTAQFKLFITWSKNSKHLNLLVKKDENGRSIFSTIIELWALPKLHGSVHNTILEMVDQILLEEGETEETISGKEILTDYFPSILNFLQNRIKAKKSLTKRELQVLSIITSSPTENISSETLLSFVLPSLLKNYKKDDEEITQLLTAANNLMKAVEKPGPYLRQIVPLFSSLSAPQHRKLLISLTLDISQRSEYKVDSDVLLDLTACDSKWIDQPDFTRRLNAFTALDQPTTELSSTMAAIVIHIAFFYLRKENDHSLIDNARHCLHNLCPRVCLSHSEDKAELGFLINDTLFPLLNSCINGKVVNLRREAIIILGHMVRECSSLHYVFSDLYPLSNKSDLEVDFFENLVHLQFHRRVRAMLRFSEVSLKPENTWNPKTLMNFVYPMISYFLLSPKYAEKNTIIDSAITAIGSICRLLPWKYYSPILRNYLAKLKSSTDYQKQMTRLVSEVLNAFHFDLSEAGNLQSAEILETEEMTNNEDSEKLEESVISEEVEGENNEEKVSEVSRDTPLCKSAAEKVVNELSRVILPNLQSLMAHKNVADSYHKVNKKTINFEKDEEDILRAPLAIAIVKLLQKLPSQALLKRNLPGVLLKLCNLLKSHGESVRRTARSTLQTVMASLGPKYLHMLLSELASLLTRGFQVHVLAFTVHSVLQALGPLYTKGDLDDCIHKTLEVCTADLFGNAAEEKEVNQITAKTVEARVNRSFDIFHILAKYTSEKYLLDILLPLKEELSRTLSSQTITKVANCLEQVALGLTENTFLEPEELLEFAYGISTESIPALMSKQQVKVDAKQLEYESRRGPDIYLIPPEPKRKKALMSAECSKTNEHLIVEFGLKLLYFLLKREKLKGEKSKSMLNPLIKHLVDCTESHHVKICTLVVQCLPWLSRMKLSSFSVYLWAFYKSMFQILHRYACAGLSKGDNYDLVMATFKSLAALVREERKWELTNEEKRLLLMYCEQDIENKERQVTAFTLLKALLSRHIDAKEIHSVMNKVSKICITSPIDSVRLQARQMMLTYMMEYSIGNRLMRFVEFFTQQLDYEIESGRTSALEMISMLVTAFPQEALNIVARHIFLSVCVMFDYEQADENSTRATEIIHHLIKNVEPNCLEILFDYLRDWIKDLEEGDEEEKQRKRMKLGFRRVGMQVMGFFAEIEKDDFAKRLDDFFSLVSQEFLCNFGDKMPGKFVLITNGNGKKEPKVTQGRSRLGFLTLVTTIKVLKNCPLSLQDDKYKERIDIIRDKCFEFACHEHPWVRLKALELLLLIKETRKEKDFSKDFVFNLYDIMLPPAIIHTVKQCFKVLAYIAESVSILTDDDPKIKKKEISLKWMVETLVRSSVNFEAHHHPKESNIREQYCKWATVLSTKLNRDALIAVGFELLFPIVKELDSENKELVKMCKTAMNSFRDKVGEAEYIAITGRVSTLLQTMKAMRKVERTQLAVTNPEKAAKIKINKQIKKKVQKKRKMKLIKEHKFIKKRKTEINLEEDN</sequence>
<dbReference type="Pfam" id="PF07539">
    <property type="entry name" value="UTP20_N"/>
    <property type="match status" value="1"/>
</dbReference>
<evidence type="ECO:0000259" key="4">
    <source>
        <dbReference type="Pfam" id="PF23099"/>
    </source>
</evidence>
<dbReference type="InterPro" id="IPR011989">
    <property type="entry name" value="ARM-like"/>
</dbReference>